<dbReference type="InterPro" id="IPR003159">
    <property type="entry name" value="Lyase_8_central_dom"/>
</dbReference>
<dbReference type="Gene3D" id="1.50.10.100">
    <property type="entry name" value="Chondroitin AC/alginate lyase"/>
    <property type="match status" value="1"/>
</dbReference>
<feature type="domain" description="Polysaccharide lyase family 8 central" evidence="4">
    <location>
        <begin position="403"/>
        <end position="659"/>
    </location>
</feature>
<protein>
    <submittedName>
        <fullName evidence="7">Hyaluronate lyase</fullName>
        <ecNumber evidence="7">4.2.2.1</ecNumber>
    </submittedName>
</protein>
<feature type="domain" description="Polysaccharide lyase family 8 C-terminal" evidence="5">
    <location>
        <begin position="675"/>
        <end position="737"/>
    </location>
</feature>
<dbReference type="InterPro" id="IPR011013">
    <property type="entry name" value="Gal_mutarotase_sf_dom"/>
</dbReference>
<dbReference type="InterPro" id="IPR008929">
    <property type="entry name" value="Chondroitin_lyas"/>
</dbReference>
<dbReference type="RefSeq" id="WP_188773495.1">
    <property type="nucleotide sequence ID" value="NZ_BMMB01000001.1"/>
</dbReference>
<dbReference type="CDD" id="cd01083">
    <property type="entry name" value="GAG_Lyase"/>
    <property type="match status" value="1"/>
</dbReference>
<evidence type="ECO:0000259" key="6">
    <source>
        <dbReference type="Pfam" id="PF08124"/>
    </source>
</evidence>
<organism evidence="7 8">
    <name type="scientific">Paenibacillus hunanensis</name>
    <dbReference type="NCBI Taxonomy" id="539262"/>
    <lineage>
        <taxon>Bacteria</taxon>
        <taxon>Bacillati</taxon>
        <taxon>Bacillota</taxon>
        <taxon>Bacilli</taxon>
        <taxon>Bacillales</taxon>
        <taxon>Paenibacillaceae</taxon>
        <taxon>Paenibacillus</taxon>
    </lineage>
</organism>
<evidence type="ECO:0000256" key="1">
    <source>
        <dbReference type="ARBA" id="ARBA00006699"/>
    </source>
</evidence>
<evidence type="ECO:0000313" key="7">
    <source>
        <dbReference type="EMBL" id="MDR6245091.1"/>
    </source>
</evidence>
<dbReference type="Gene3D" id="2.60.220.10">
    <property type="entry name" value="Polysaccharide lyase family 8-like, C-terminal"/>
    <property type="match status" value="1"/>
</dbReference>
<dbReference type="SUPFAM" id="SSF74650">
    <property type="entry name" value="Galactose mutarotase-like"/>
    <property type="match status" value="1"/>
</dbReference>
<dbReference type="SUPFAM" id="SSF48230">
    <property type="entry name" value="Chondroitin AC/alginate lyase"/>
    <property type="match status" value="1"/>
</dbReference>
<reference evidence="7 8" key="1">
    <citation type="submission" date="2023-07" db="EMBL/GenBank/DDBJ databases">
        <title>Genomic Encyclopedia of Type Strains, Phase IV (KMG-IV): sequencing the most valuable type-strain genomes for metagenomic binning, comparative biology and taxonomic classification.</title>
        <authorList>
            <person name="Goeker M."/>
        </authorList>
    </citation>
    <scope>NUCLEOTIDE SEQUENCE [LARGE SCALE GENOMIC DNA]</scope>
    <source>
        <strain evidence="7 8">DSM 22170</strain>
    </source>
</reference>
<dbReference type="Gene3D" id="2.70.98.10">
    <property type="match status" value="1"/>
</dbReference>
<feature type="domain" description="Polysaccharide lyase 8 N-terminal alpha-helical" evidence="6">
    <location>
        <begin position="50"/>
        <end position="361"/>
    </location>
</feature>
<dbReference type="InterPro" id="IPR038970">
    <property type="entry name" value="Lyase_8"/>
</dbReference>
<evidence type="ECO:0000313" key="8">
    <source>
        <dbReference type="Proteomes" id="UP001185028"/>
    </source>
</evidence>
<comment type="caution">
    <text evidence="7">The sequence shown here is derived from an EMBL/GenBank/DDBJ whole genome shotgun (WGS) entry which is preliminary data.</text>
</comment>
<evidence type="ECO:0000259" key="4">
    <source>
        <dbReference type="Pfam" id="PF02278"/>
    </source>
</evidence>
<dbReference type="InterPro" id="IPR014718">
    <property type="entry name" value="GH-type_carb-bd"/>
</dbReference>
<dbReference type="GO" id="GO:0030340">
    <property type="term" value="F:hyaluronate lyase activity"/>
    <property type="evidence" value="ECO:0007669"/>
    <property type="project" value="UniProtKB-EC"/>
</dbReference>
<dbReference type="InterPro" id="IPR011071">
    <property type="entry name" value="Lyase_8-like_C"/>
</dbReference>
<keyword evidence="3 7" id="KW-0456">Lyase</keyword>
<dbReference type="InterPro" id="IPR012970">
    <property type="entry name" value="Lyase_8_alpha_N"/>
</dbReference>
<dbReference type="PANTHER" id="PTHR38481:SF1">
    <property type="entry name" value="HYALURONATE LYASE"/>
    <property type="match status" value="1"/>
</dbReference>
<dbReference type="SUPFAM" id="SSF49863">
    <property type="entry name" value="Hyaluronate lyase-like, C-terminal domain"/>
    <property type="match status" value="1"/>
</dbReference>
<keyword evidence="8" id="KW-1185">Reference proteome</keyword>
<dbReference type="PANTHER" id="PTHR38481">
    <property type="entry name" value="HYALURONATE LYASE"/>
    <property type="match status" value="1"/>
</dbReference>
<accession>A0ABU1J0U1</accession>
<evidence type="ECO:0000256" key="3">
    <source>
        <dbReference type="ARBA" id="ARBA00023239"/>
    </source>
</evidence>
<dbReference type="Proteomes" id="UP001185028">
    <property type="component" value="Unassembled WGS sequence"/>
</dbReference>
<dbReference type="Pfam" id="PF02884">
    <property type="entry name" value="Lyase_8_C"/>
    <property type="match status" value="1"/>
</dbReference>
<gene>
    <name evidence="7" type="ORF">JOC58_002989</name>
</gene>
<evidence type="ECO:0000256" key="2">
    <source>
        <dbReference type="ARBA" id="ARBA00022729"/>
    </source>
</evidence>
<keyword evidence="2" id="KW-0732">Signal</keyword>
<evidence type="ECO:0000259" key="5">
    <source>
        <dbReference type="Pfam" id="PF02884"/>
    </source>
</evidence>
<dbReference type="Pfam" id="PF08124">
    <property type="entry name" value="Lyase_8_N"/>
    <property type="match status" value="1"/>
</dbReference>
<proteinExistence type="inferred from homology"/>
<comment type="similarity">
    <text evidence="1">Belongs to the polysaccharide lyase 8 family.</text>
</comment>
<sequence length="787" mass="87006">MNIANEKSNRIKMSYMFLCLILLFTSIGITAPKTYAADAFDQLREKHRAMLTGGNNLSTSDPDLAQALSKLSLTADSYWKSMSTVTGRTYLWKDASGVGNSAQIRTSYERLKVMALAYSTVGTSVYGNANLQSDIVNGLDYMYSTRYNENVTTTPSGTSNWWDWQIGIPLQLNDAVVLMYDDLSSTQITNYMSGVEHFSPTVTLTGANRAWKAMVVAIRGILVKDSAKIESARDGLSAIFQYAVTGDGFYTDGSFIQHANIPYTGGYGIDLLSSVSTLMTLLHGSNWQVTDPLQSNVWDWVYNSYQPLMYNGAIMDMVRGREISRSYQQDHVAGHRVMNSILLLTEVAPEAKAQDFRRMLKAWMTNDTYLSYYQDAPIPIIVRAKALMNDTSIAPASNLILYKQFSAMDRAIQQQGNYTWGLAMYSNRIASYEAINSENGKAWYTSTGMTSLYNSDLAQYSDDYWPTVDAYRLPGTTVVSQQPATRHTSVNTWTGGTSLNDQYGISGMDLQYSDHTLKARKSWFMFDDELVALGAGIQSTDNAPIETIVENRKLNAQGNNSFTVNGQVYAPTLGWNESLTNVNWAHLGSNLPGASIGYYFPVATTLQAKREARTGNWKQINSRPESPATAITRNYMTLWMNQGSNPIDASYQYVVLPGKSAAQMASYAAQPDIEVRANSSAVQAVKEKTLNLLGANFWTDTIQTVDGLTVNKKASVMIQEKANKLYVSVSDPTQSNTGTIRVQINRAAVKSIVDTGITVDSSSPTIQFTVNVNKAKGKTFKAIFDLQ</sequence>
<dbReference type="EMBL" id="JAVDQH010000011">
    <property type="protein sequence ID" value="MDR6245091.1"/>
    <property type="molecule type" value="Genomic_DNA"/>
</dbReference>
<name>A0ABU1J0U1_9BACL</name>
<dbReference type="Pfam" id="PF02278">
    <property type="entry name" value="Lyase_8"/>
    <property type="match status" value="1"/>
</dbReference>
<dbReference type="InterPro" id="IPR004103">
    <property type="entry name" value="Lyase_8_C"/>
</dbReference>
<dbReference type="EC" id="4.2.2.1" evidence="7"/>